<protein>
    <submittedName>
        <fullName evidence="2">Uncharacterized protein</fullName>
    </submittedName>
</protein>
<name>A0A1H2QH62_9FLAO</name>
<sequence length="30" mass="3404">MTIKDKERFWIGFQWGALTGVVIALILILA</sequence>
<accession>A0A1H2QH62</accession>
<evidence type="ECO:0000256" key="1">
    <source>
        <dbReference type="SAM" id="Phobius"/>
    </source>
</evidence>
<organism evidence="2 3">
    <name type="scientific">Capnocytophaga granulosa</name>
    <dbReference type="NCBI Taxonomy" id="45242"/>
    <lineage>
        <taxon>Bacteria</taxon>
        <taxon>Pseudomonadati</taxon>
        <taxon>Bacteroidota</taxon>
        <taxon>Flavobacteriia</taxon>
        <taxon>Flavobacteriales</taxon>
        <taxon>Flavobacteriaceae</taxon>
        <taxon>Capnocytophaga</taxon>
    </lineage>
</organism>
<proteinExistence type="predicted"/>
<keyword evidence="3" id="KW-1185">Reference proteome</keyword>
<evidence type="ECO:0000313" key="2">
    <source>
        <dbReference type="EMBL" id="SDW06260.1"/>
    </source>
</evidence>
<dbReference type="AlphaFoldDB" id="A0A1H2QH62"/>
<evidence type="ECO:0000313" key="3">
    <source>
        <dbReference type="Proteomes" id="UP000182771"/>
    </source>
</evidence>
<dbReference type="EMBL" id="FNND01000001">
    <property type="protein sequence ID" value="SDW06260.1"/>
    <property type="molecule type" value="Genomic_DNA"/>
</dbReference>
<keyword evidence="1" id="KW-0472">Membrane</keyword>
<comment type="caution">
    <text evidence="2">The sequence shown here is derived from an EMBL/GenBank/DDBJ whole genome shotgun (WGS) entry which is preliminary data.</text>
</comment>
<reference evidence="2 3" key="1">
    <citation type="submission" date="2016-10" db="EMBL/GenBank/DDBJ databases">
        <authorList>
            <person name="Varghese N."/>
            <person name="Submissions S."/>
        </authorList>
    </citation>
    <scope>NUCLEOTIDE SEQUENCE [LARGE SCALE GENOMIC DNA]</scope>
    <source>
        <strain evidence="2 3">DSM 11449</strain>
    </source>
</reference>
<dbReference type="Proteomes" id="UP000182771">
    <property type="component" value="Unassembled WGS sequence"/>
</dbReference>
<gene>
    <name evidence="2" type="ORF">SAMN05444420_101150</name>
</gene>
<keyword evidence="1" id="KW-1133">Transmembrane helix</keyword>
<feature type="transmembrane region" description="Helical" evidence="1">
    <location>
        <begin position="9"/>
        <end position="29"/>
    </location>
</feature>
<keyword evidence="1" id="KW-0812">Transmembrane</keyword>